<evidence type="ECO:0000313" key="3">
    <source>
        <dbReference type="Proteomes" id="UP000311382"/>
    </source>
</evidence>
<organism evidence="2 3">
    <name type="scientific">Rhodotorula diobovata</name>
    <dbReference type="NCBI Taxonomy" id="5288"/>
    <lineage>
        <taxon>Eukaryota</taxon>
        <taxon>Fungi</taxon>
        <taxon>Dikarya</taxon>
        <taxon>Basidiomycota</taxon>
        <taxon>Pucciniomycotina</taxon>
        <taxon>Microbotryomycetes</taxon>
        <taxon>Sporidiobolales</taxon>
        <taxon>Sporidiobolaceae</taxon>
        <taxon>Rhodotorula</taxon>
    </lineage>
</organism>
<protein>
    <submittedName>
        <fullName evidence="2">Uncharacterized protein</fullName>
    </submittedName>
</protein>
<keyword evidence="3" id="KW-1185">Reference proteome</keyword>
<comment type="caution">
    <text evidence="2">The sequence shown here is derived from an EMBL/GenBank/DDBJ whole genome shotgun (WGS) entry which is preliminary data.</text>
</comment>
<evidence type="ECO:0000313" key="2">
    <source>
        <dbReference type="EMBL" id="TNY24487.1"/>
    </source>
</evidence>
<dbReference type="OrthoDB" id="2529439at2759"/>
<proteinExistence type="predicted"/>
<evidence type="ECO:0000256" key="1">
    <source>
        <dbReference type="SAM" id="SignalP"/>
    </source>
</evidence>
<gene>
    <name evidence="2" type="ORF">DMC30DRAFT_413099</name>
</gene>
<sequence length="66" mass="6471">MPRSSPTAALVAIFLVALCSLVGSASAVSIFTAPNGCPTALAARAATNAGSYGPRAAPVAGVDYNY</sequence>
<dbReference type="Proteomes" id="UP000311382">
    <property type="component" value="Unassembled WGS sequence"/>
</dbReference>
<dbReference type="AlphaFoldDB" id="A0A5C5G5T9"/>
<dbReference type="EMBL" id="SOZI01000002">
    <property type="protein sequence ID" value="TNY24487.1"/>
    <property type="molecule type" value="Genomic_DNA"/>
</dbReference>
<accession>A0A5C5G5T9</accession>
<keyword evidence="1" id="KW-0732">Signal</keyword>
<feature type="signal peptide" evidence="1">
    <location>
        <begin position="1"/>
        <end position="27"/>
    </location>
</feature>
<reference evidence="2 3" key="1">
    <citation type="submission" date="2019-03" db="EMBL/GenBank/DDBJ databases">
        <title>Rhodosporidium diobovatum UCD-FST 08-225 genome sequencing, assembly, and annotation.</title>
        <authorList>
            <person name="Fakankun I.U."/>
            <person name="Fristensky B."/>
            <person name="Levin D.B."/>
        </authorList>
    </citation>
    <scope>NUCLEOTIDE SEQUENCE [LARGE SCALE GENOMIC DNA]</scope>
    <source>
        <strain evidence="2 3">UCD-FST 08-225</strain>
    </source>
</reference>
<name>A0A5C5G5T9_9BASI</name>
<feature type="chain" id="PRO_5023114325" evidence="1">
    <location>
        <begin position="28"/>
        <end position="66"/>
    </location>
</feature>